<reference evidence="2 3" key="1">
    <citation type="journal article" date="2019" name="Int. J. Syst. Evol. Microbiol.">
        <title>The Global Catalogue of Microorganisms (GCM) 10K type strain sequencing project: providing services to taxonomists for standard genome sequencing and annotation.</title>
        <authorList>
            <consortium name="The Broad Institute Genomics Platform"/>
            <consortium name="The Broad Institute Genome Sequencing Center for Infectious Disease"/>
            <person name="Wu L."/>
            <person name="Ma J."/>
        </authorList>
    </citation>
    <scope>NUCLEOTIDE SEQUENCE [LARGE SCALE GENOMIC DNA]</scope>
    <source>
        <strain evidence="2 3">CGMCC 1.12553</strain>
    </source>
</reference>
<evidence type="ECO:0000259" key="1">
    <source>
        <dbReference type="Pfam" id="PF24351"/>
    </source>
</evidence>
<protein>
    <recommendedName>
        <fullName evidence="1">DUF7511 domain-containing protein</fullName>
    </recommendedName>
</protein>
<dbReference type="RefSeq" id="WP_267622245.1">
    <property type="nucleotide sequence ID" value="NZ_JAODIW010000006.1"/>
</dbReference>
<sequence>MSITERRDDDSLYALPRFELQCHLDDIDDPTEVTVFADTRTVELATQWISVDAGSAVSLEDVR</sequence>
<accession>A0ABD5P9A6</accession>
<comment type="caution">
    <text evidence="2">The sequence shown here is derived from an EMBL/GenBank/DDBJ whole genome shotgun (WGS) entry which is preliminary data.</text>
</comment>
<feature type="domain" description="DUF7511" evidence="1">
    <location>
        <begin position="28"/>
        <end position="63"/>
    </location>
</feature>
<gene>
    <name evidence="2" type="ORF">ACFO0N_05760</name>
</gene>
<keyword evidence="3" id="KW-1185">Reference proteome</keyword>
<proteinExistence type="predicted"/>
<dbReference type="Pfam" id="PF24351">
    <property type="entry name" value="DUF7511"/>
    <property type="match status" value="1"/>
</dbReference>
<evidence type="ECO:0000313" key="3">
    <source>
        <dbReference type="Proteomes" id="UP001595921"/>
    </source>
</evidence>
<dbReference type="Proteomes" id="UP001595921">
    <property type="component" value="Unassembled WGS sequence"/>
</dbReference>
<evidence type="ECO:0000313" key="2">
    <source>
        <dbReference type="EMBL" id="MFC4357455.1"/>
    </source>
</evidence>
<dbReference type="AlphaFoldDB" id="A0ABD5P9A6"/>
<organism evidence="2 3">
    <name type="scientific">Halobium salinum</name>
    <dbReference type="NCBI Taxonomy" id="1364940"/>
    <lineage>
        <taxon>Archaea</taxon>
        <taxon>Methanobacteriati</taxon>
        <taxon>Methanobacteriota</taxon>
        <taxon>Stenosarchaea group</taxon>
        <taxon>Halobacteria</taxon>
        <taxon>Halobacteriales</taxon>
        <taxon>Haloferacaceae</taxon>
        <taxon>Halobium</taxon>
    </lineage>
</organism>
<dbReference type="InterPro" id="IPR055933">
    <property type="entry name" value="DUF7511"/>
</dbReference>
<name>A0ABD5P9A6_9EURY</name>
<dbReference type="EMBL" id="JBHSDS010000003">
    <property type="protein sequence ID" value="MFC4357455.1"/>
    <property type="molecule type" value="Genomic_DNA"/>
</dbReference>